<dbReference type="GO" id="GO:0005739">
    <property type="term" value="C:mitochondrion"/>
    <property type="evidence" value="ECO:0007669"/>
    <property type="project" value="TreeGrafter"/>
</dbReference>
<dbReference type="Pfam" id="PF01042">
    <property type="entry name" value="Ribonuc_L-PSP"/>
    <property type="match status" value="1"/>
</dbReference>
<dbReference type="GO" id="GO:0019239">
    <property type="term" value="F:deaminase activity"/>
    <property type="evidence" value="ECO:0007669"/>
    <property type="project" value="TreeGrafter"/>
</dbReference>
<dbReference type="EMBL" id="JAQQWP010000011">
    <property type="protein sequence ID" value="KAK8096009.1"/>
    <property type="molecule type" value="Genomic_DNA"/>
</dbReference>
<dbReference type="Proteomes" id="UP001392437">
    <property type="component" value="Unassembled WGS sequence"/>
</dbReference>
<evidence type="ECO:0008006" key="4">
    <source>
        <dbReference type="Google" id="ProtNLM"/>
    </source>
</evidence>
<evidence type="ECO:0000313" key="2">
    <source>
        <dbReference type="EMBL" id="KAK8096009.1"/>
    </source>
</evidence>
<dbReference type="PANTHER" id="PTHR11803">
    <property type="entry name" value="2-IMINOBUTANOATE/2-IMINOPROPANOATE DEAMINASE RIDA"/>
    <property type="match status" value="1"/>
</dbReference>
<sequence>MSPTEKVSTDKAPKPLPQFSQAVKYNGMVYCSGSIGFDPATFTLVEGGVKNETRRALQNLAAVLEAAGSSFENVLKVNIFLTTMENFAAMNEVYDEFFQQNVKPCRTCVAVYQLPFQASVEIECTAFLNTAPKL</sequence>
<dbReference type="NCBIfam" id="TIGR00004">
    <property type="entry name" value="Rid family detoxifying hydrolase"/>
    <property type="match status" value="1"/>
</dbReference>
<dbReference type="SUPFAM" id="SSF55298">
    <property type="entry name" value="YjgF-like"/>
    <property type="match status" value="1"/>
</dbReference>
<accession>A0AAW0Q697</accession>
<evidence type="ECO:0000313" key="3">
    <source>
        <dbReference type="Proteomes" id="UP001392437"/>
    </source>
</evidence>
<dbReference type="GO" id="GO:0005829">
    <property type="term" value="C:cytosol"/>
    <property type="evidence" value="ECO:0007669"/>
    <property type="project" value="TreeGrafter"/>
</dbReference>
<dbReference type="InterPro" id="IPR006056">
    <property type="entry name" value="RidA"/>
</dbReference>
<dbReference type="AlphaFoldDB" id="A0AAW0Q697"/>
<comment type="similarity">
    <text evidence="1">Belongs to the RutC family.</text>
</comment>
<dbReference type="FunFam" id="3.30.1330.40:FF:000001">
    <property type="entry name" value="L-PSP family endoribonuclease"/>
    <property type="match status" value="1"/>
</dbReference>
<proteinExistence type="inferred from homology"/>
<keyword evidence="3" id="KW-1185">Reference proteome</keyword>
<evidence type="ECO:0000256" key="1">
    <source>
        <dbReference type="ARBA" id="ARBA00010552"/>
    </source>
</evidence>
<dbReference type="CDD" id="cd00448">
    <property type="entry name" value="YjgF_YER057c_UK114_family"/>
    <property type="match status" value="1"/>
</dbReference>
<name>A0AAW0Q697_9PEZI</name>
<dbReference type="InterPro" id="IPR006175">
    <property type="entry name" value="YjgF/YER057c/UK114"/>
</dbReference>
<dbReference type="Gene3D" id="3.30.1330.40">
    <property type="entry name" value="RutC-like"/>
    <property type="match status" value="1"/>
</dbReference>
<dbReference type="InterPro" id="IPR035959">
    <property type="entry name" value="RutC-like_sf"/>
</dbReference>
<organism evidence="2 3">
    <name type="scientific">Apiospora kogelbergensis</name>
    <dbReference type="NCBI Taxonomy" id="1337665"/>
    <lineage>
        <taxon>Eukaryota</taxon>
        <taxon>Fungi</taxon>
        <taxon>Dikarya</taxon>
        <taxon>Ascomycota</taxon>
        <taxon>Pezizomycotina</taxon>
        <taxon>Sordariomycetes</taxon>
        <taxon>Xylariomycetidae</taxon>
        <taxon>Amphisphaeriales</taxon>
        <taxon>Apiosporaceae</taxon>
        <taxon>Apiospora</taxon>
    </lineage>
</organism>
<comment type="caution">
    <text evidence="2">The sequence shown here is derived from an EMBL/GenBank/DDBJ whole genome shotgun (WGS) entry which is preliminary data.</text>
</comment>
<dbReference type="PANTHER" id="PTHR11803:SF42">
    <property type="entry name" value="MMF1"/>
    <property type="match status" value="1"/>
</dbReference>
<gene>
    <name evidence="2" type="ORF">PG999_014031</name>
</gene>
<protein>
    <recommendedName>
        <fullName evidence="4">2-iminobutanoate/2-iminopropanoate deaminase</fullName>
    </recommendedName>
</protein>
<reference evidence="2 3" key="1">
    <citation type="submission" date="2023-01" db="EMBL/GenBank/DDBJ databases">
        <title>Analysis of 21 Apiospora genomes using comparative genomics revels a genus with tremendous synthesis potential of carbohydrate active enzymes and secondary metabolites.</title>
        <authorList>
            <person name="Sorensen T."/>
        </authorList>
    </citation>
    <scope>NUCLEOTIDE SEQUENCE [LARGE SCALE GENOMIC DNA]</scope>
    <source>
        <strain evidence="2 3">CBS 117206</strain>
    </source>
</reference>